<gene>
    <name evidence="3" type="ordered locus">swp_3352</name>
</gene>
<feature type="domain" description="DUF4136" evidence="2">
    <location>
        <begin position="46"/>
        <end position="186"/>
    </location>
</feature>
<protein>
    <recommendedName>
        <fullName evidence="2">DUF4136 domain-containing protein</fullName>
    </recommendedName>
</protein>
<dbReference type="RefSeq" id="WP_020913404.1">
    <property type="nucleotide sequence ID" value="NC_011566.1"/>
</dbReference>
<dbReference type="EMBL" id="CP000472">
    <property type="protein sequence ID" value="ACJ30054.1"/>
    <property type="molecule type" value="Genomic_DNA"/>
</dbReference>
<dbReference type="Proteomes" id="UP000000753">
    <property type="component" value="Chromosome"/>
</dbReference>
<sequence>MIKHYIVVFLFGLLALTACSSQPTEELQVIRTTMVTSGDLSVINRSTKVFDWHPTMFAVHASDEVNKQVVVAHMKSAISKAMLAKGYRQATAHETPTILVGFGLALESEMSDKEILKRAGLVAGLSTQGVDDKYEKGSVLVALFSPHNPQPIWRVLAQGFTELDKKPVDREQRFEQLLSTMLKPIPSVI</sequence>
<feature type="chain" id="PRO_5002866873" description="DUF4136 domain-containing protein" evidence="1">
    <location>
        <begin position="21"/>
        <end position="189"/>
    </location>
</feature>
<dbReference type="AlphaFoldDB" id="B8CRP6"/>
<name>B8CRP6_SHEPW</name>
<dbReference type="eggNOG" id="ENOG5033DAR">
    <property type="taxonomic scope" value="Bacteria"/>
</dbReference>
<accession>B8CRP6</accession>
<keyword evidence="1" id="KW-0732">Signal</keyword>
<dbReference type="KEGG" id="swp:swp_3352"/>
<dbReference type="HOGENOM" id="CLU_117647_0_0_6"/>
<dbReference type="InterPro" id="IPR025411">
    <property type="entry name" value="DUF4136"/>
</dbReference>
<dbReference type="PROSITE" id="PS51257">
    <property type="entry name" value="PROKAR_LIPOPROTEIN"/>
    <property type="match status" value="1"/>
</dbReference>
<evidence type="ECO:0000256" key="1">
    <source>
        <dbReference type="SAM" id="SignalP"/>
    </source>
</evidence>
<dbReference type="OrthoDB" id="5876564at2"/>
<feature type="signal peptide" evidence="1">
    <location>
        <begin position="1"/>
        <end position="20"/>
    </location>
</feature>
<evidence type="ECO:0000259" key="2">
    <source>
        <dbReference type="Pfam" id="PF13590"/>
    </source>
</evidence>
<reference evidence="3 4" key="1">
    <citation type="journal article" date="2008" name="PLoS ONE">
        <title>Environmental adaptation: genomic analysis of the piezotolerant and psychrotolerant deep-sea iron reducing bacterium Shewanella piezotolerans WP3.</title>
        <authorList>
            <person name="Wang F."/>
            <person name="Wang J."/>
            <person name="Jian H."/>
            <person name="Zhang B."/>
            <person name="Li S."/>
            <person name="Wang F."/>
            <person name="Zeng X."/>
            <person name="Gao L."/>
            <person name="Bartlett D.H."/>
            <person name="Yu J."/>
            <person name="Hu S."/>
            <person name="Xiao X."/>
        </authorList>
    </citation>
    <scope>NUCLEOTIDE SEQUENCE [LARGE SCALE GENOMIC DNA]</scope>
    <source>
        <strain evidence="4">WP3 / JCM 13877</strain>
    </source>
</reference>
<organism evidence="3 4">
    <name type="scientific">Shewanella piezotolerans (strain WP3 / JCM 13877)</name>
    <dbReference type="NCBI Taxonomy" id="225849"/>
    <lineage>
        <taxon>Bacteria</taxon>
        <taxon>Pseudomonadati</taxon>
        <taxon>Pseudomonadota</taxon>
        <taxon>Gammaproteobacteria</taxon>
        <taxon>Alteromonadales</taxon>
        <taxon>Shewanellaceae</taxon>
        <taxon>Shewanella</taxon>
    </lineage>
</organism>
<proteinExistence type="predicted"/>
<evidence type="ECO:0000313" key="4">
    <source>
        <dbReference type="Proteomes" id="UP000000753"/>
    </source>
</evidence>
<dbReference type="STRING" id="225849.swp_3352"/>
<keyword evidence="4" id="KW-1185">Reference proteome</keyword>
<dbReference type="Pfam" id="PF13590">
    <property type="entry name" value="DUF4136"/>
    <property type="match status" value="1"/>
</dbReference>
<evidence type="ECO:0000313" key="3">
    <source>
        <dbReference type="EMBL" id="ACJ30054.1"/>
    </source>
</evidence>